<dbReference type="SMART" id="SM00181">
    <property type="entry name" value="EGF"/>
    <property type="match status" value="7"/>
</dbReference>
<evidence type="ECO:0000313" key="14">
    <source>
        <dbReference type="Proteomes" id="UP000264800"/>
    </source>
</evidence>
<dbReference type="GO" id="GO:0009887">
    <property type="term" value="P:animal organ morphogenesis"/>
    <property type="evidence" value="ECO:0007669"/>
    <property type="project" value="TreeGrafter"/>
</dbReference>
<dbReference type="GO" id="GO:0043256">
    <property type="term" value="C:laminin complex"/>
    <property type="evidence" value="ECO:0007669"/>
    <property type="project" value="UniProtKB-ARBA"/>
</dbReference>
<feature type="disulfide bond" evidence="10">
    <location>
        <begin position="214"/>
        <end position="226"/>
    </location>
</feature>
<reference evidence="13" key="1">
    <citation type="submission" date="2025-08" db="UniProtKB">
        <authorList>
            <consortium name="Ensembl"/>
        </authorList>
    </citation>
    <scope>IDENTIFICATION</scope>
</reference>
<dbReference type="PROSITE" id="PS00022">
    <property type="entry name" value="EGF_1"/>
    <property type="match status" value="1"/>
</dbReference>
<evidence type="ECO:0000256" key="10">
    <source>
        <dbReference type="PROSITE-ProRule" id="PRU00460"/>
    </source>
</evidence>
<dbReference type="FunFam" id="2.10.25.10:FF:000128">
    <property type="entry name" value="laminin subunit alpha-2 isoform X1"/>
    <property type="match status" value="1"/>
</dbReference>
<feature type="disulfide bond" evidence="10">
    <location>
        <begin position="279"/>
        <end position="288"/>
    </location>
</feature>
<dbReference type="PROSITE" id="PS50027">
    <property type="entry name" value="EGF_LAM_2"/>
    <property type="match status" value="11"/>
</dbReference>
<evidence type="ECO:0000256" key="3">
    <source>
        <dbReference type="ARBA" id="ARBA00022530"/>
    </source>
</evidence>
<feature type="disulfide bond" evidence="10">
    <location>
        <begin position="307"/>
        <end position="319"/>
    </location>
</feature>
<dbReference type="FunFam" id="2.10.25.10:FF:000189">
    <property type="entry name" value="Laminin subunit alpha 2"/>
    <property type="match status" value="1"/>
</dbReference>
<feature type="domain" description="Laminin EGF-like" evidence="11">
    <location>
        <begin position="697"/>
        <end position="753"/>
    </location>
</feature>
<evidence type="ECO:0000259" key="11">
    <source>
        <dbReference type="PROSITE" id="PS50027"/>
    </source>
</evidence>
<dbReference type="STRING" id="37003.ENSKMAP00000029695"/>
<keyword evidence="14" id="KW-1185">Reference proteome</keyword>
<feature type="disulfide bond" evidence="10">
    <location>
        <begin position="186"/>
        <end position="195"/>
    </location>
</feature>
<dbReference type="GO" id="GO:0048514">
    <property type="term" value="P:blood vessel morphogenesis"/>
    <property type="evidence" value="ECO:0007669"/>
    <property type="project" value="TreeGrafter"/>
</dbReference>
<dbReference type="AlphaFoldDB" id="A0A3Q3BIM3"/>
<proteinExistence type="predicted"/>
<dbReference type="Pfam" id="PF24973">
    <property type="entry name" value="EGF_LMN_ATRN"/>
    <property type="match status" value="2"/>
</dbReference>
<evidence type="ECO:0008006" key="15">
    <source>
        <dbReference type="Google" id="ProtNLM"/>
    </source>
</evidence>
<feature type="domain" description="Laminin EGF-like" evidence="11">
    <location>
        <begin position="261"/>
        <end position="306"/>
    </location>
</feature>
<dbReference type="OMA" id="SCECNGN"/>
<dbReference type="GO" id="GO:0005201">
    <property type="term" value="F:extracellular matrix structural constituent"/>
    <property type="evidence" value="ECO:0007669"/>
    <property type="project" value="TreeGrafter"/>
</dbReference>
<feature type="domain" description="Laminin EGF-like" evidence="11">
    <location>
        <begin position="652"/>
        <end position="696"/>
    </location>
</feature>
<feature type="disulfide bond" evidence="10">
    <location>
        <begin position="165"/>
        <end position="177"/>
    </location>
</feature>
<feature type="disulfide bond" evidence="10">
    <location>
        <begin position="328"/>
        <end position="337"/>
    </location>
</feature>
<evidence type="ECO:0000256" key="1">
    <source>
        <dbReference type="ARBA" id="ARBA00004302"/>
    </source>
</evidence>
<dbReference type="FunFam" id="2.10.25.10:FF:000034">
    <property type="entry name" value="Laminin subunit alpha 3"/>
    <property type="match status" value="1"/>
</dbReference>
<dbReference type="InterPro" id="IPR050440">
    <property type="entry name" value="Laminin/Netrin_ECM"/>
</dbReference>
<feature type="disulfide bond" evidence="10">
    <location>
        <begin position="724"/>
        <end position="733"/>
    </location>
</feature>
<dbReference type="Pfam" id="PF00052">
    <property type="entry name" value="Laminin_B"/>
    <property type="match status" value="1"/>
</dbReference>
<dbReference type="PANTHER" id="PTHR10574:SF406">
    <property type="entry name" value="LAMININ SUBUNIT ALPHA 5"/>
    <property type="match status" value="1"/>
</dbReference>
<dbReference type="GeneTree" id="ENSGT00940000157124"/>
<dbReference type="FunFam" id="2.10.25.10:FF:000011">
    <property type="entry name" value="Cadherin EGF LAG seven-pass G-type receptor"/>
    <property type="match status" value="1"/>
</dbReference>
<feature type="disulfide bond" evidence="10">
    <location>
        <begin position="775"/>
        <end position="784"/>
    </location>
</feature>
<reference evidence="13" key="2">
    <citation type="submission" date="2025-09" db="UniProtKB">
        <authorList>
            <consortium name="Ensembl"/>
        </authorList>
    </citation>
    <scope>IDENTIFICATION</scope>
</reference>
<dbReference type="Pfam" id="PF00053">
    <property type="entry name" value="EGF_laminin"/>
    <property type="match status" value="9"/>
</dbReference>
<comment type="subcellular location">
    <subcellularLocation>
        <location evidence="1">Secreted</location>
        <location evidence="1">Extracellular space</location>
        <location evidence="1">Extracellular matrix</location>
        <location evidence="1">Basement membrane</location>
    </subcellularLocation>
</comment>
<feature type="disulfide bond" evidence="10">
    <location>
        <begin position="82"/>
        <end position="91"/>
    </location>
</feature>
<feature type="disulfide bond" evidence="10">
    <location>
        <begin position="167"/>
        <end position="184"/>
    </location>
</feature>
<feature type="domain" description="Laminin EGF-like" evidence="11">
    <location>
        <begin position="54"/>
        <end position="111"/>
    </location>
</feature>
<dbReference type="GO" id="GO:0034446">
    <property type="term" value="P:substrate adhesion-dependent cell spreading"/>
    <property type="evidence" value="ECO:0007669"/>
    <property type="project" value="UniProtKB-ARBA"/>
</dbReference>
<keyword evidence="2" id="KW-0964">Secreted</keyword>
<dbReference type="SMART" id="SM00180">
    <property type="entry name" value="EGF_Lam"/>
    <property type="match status" value="12"/>
</dbReference>
<keyword evidence="6" id="KW-0084">Basement membrane</keyword>
<dbReference type="FunFam" id="2.10.25.10:FF:000242">
    <property type="entry name" value="Laminin subunit alpha 1"/>
    <property type="match status" value="1"/>
</dbReference>
<dbReference type="CDD" id="cd00055">
    <property type="entry name" value="EGF_Lam"/>
    <property type="match status" value="11"/>
</dbReference>
<dbReference type="PROSITE" id="PS01248">
    <property type="entry name" value="EGF_LAM_1"/>
    <property type="match status" value="5"/>
</dbReference>
<dbReference type="FunFam" id="2.10.25.10:FF:000094">
    <property type="entry name" value="Laminin subunit alpha-2"/>
    <property type="match status" value="1"/>
</dbReference>
<evidence type="ECO:0000313" key="13">
    <source>
        <dbReference type="Ensembl" id="ENSKMAP00000029695.1"/>
    </source>
</evidence>
<feature type="disulfide bond" evidence="10">
    <location>
        <begin position="309"/>
        <end position="326"/>
    </location>
</feature>
<evidence type="ECO:0000256" key="9">
    <source>
        <dbReference type="ARBA" id="ARBA00023292"/>
    </source>
</evidence>
<protein>
    <recommendedName>
        <fullName evidence="15">Laminin, alpha 1</fullName>
    </recommendedName>
</protein>
<feature type="disulfide bond" evidence="10">
    <location>
        <begin position="23"/>
        <end position="32"/>
    </location>
</feature>
<feature type="domain" description="Laminin EGF-like" evidence="11">
    <location>
        <begin position="353"/>
        <end position="411"/>
    </location>
</feature>
<feature type="domain" description="Laminin EGF-like" evidence="11">
    <location>
        <begin position="112"/>
        <end position="164"/>
    </location>
</feature>
<keyword evidence="3" id="KW-0272">Extracellular matrix</keyword>
<dbReference type="FunFam" id="2.10.25.10:FF:000033">
    <property type="entry name" value="Laminin subunit alpha 2"/>
    <property type="match status" value="1"/>
</dbReference>
<dbReference type="GO" id="GO:0009888">
    <property type="term" value="P:tissue development"/>
    <property type="evidence" value="ECO:0007669"/>
    <property type="project" value="TreeGrafter"/>
</dbReference>
<feature type="domain" description="Laminin EGF-like" evidence="11">
    <location>
        <begin position="165"/>
        <end position="213"/>
    </location>
</feature>
<dbReference type="Proteomes" id="UP000264800">
    <property type="component" value="Unplaced"/>
</dbReference>
<evidence type="ECO:0000256" key="2">
    <source>
        <dbReference type="ARBA" id="ARBA00022525"/>
    </source>
</evidence>
<name>A0A3Q3BIM3_KRYMA</name>
<keyword evidence="9 10" id="KW-0424">Laminin EGF-like domain</keyword>
<dbReference type="FunFam" id="2.10.25.10:FF:000051">
    <property type="entry name" value="Laminin subunit alpha 4"/>
    <property type="match status" value="1"/>
</dbReference>
<dbReference type="GO" id="GO:0007411">
    <property type="term" value="P:axon guidance"/>
    <property type="evidence" value="ECO:0007669"/>
    <property type="project" value="TreeGrafter"/>
</dbReference>
<keyword evidence="4" id="KW-0732">Signal</keyword>
<dbReference type="InterPro" id="IPR000742">
    <property type="entry name" value="EGF"/>
</dbReference>
<evidence type="ECO:0000256" key="8">
    <source>
        <dbReference type="ARBA" id="ARBA00023180"/>
    </source>
</evidence>
<sequence length="813" mass="88453">NCMQCECNNHSTECNIHGVCVGCIHNTTGPHCDQCFPGFYGNATEGTMDDCQLCPCPLTEPSNSFSPTCVLEQSGQVSCDQCQPGYTGTNCERCASGFYGNPQVVGGACLRCECNGNINVSETGYCDIVTGDCLHCLGNTAGRHCEVCRPGYYGDAVHANDCKECGCDVSGAISTMCDVKSGQCLCRENVTGRTCERCQSSFFGLQSGYGCQPCGCIQSASISESCDEEGQCQCIEGVAGDKCDRCRRGYYGYHGDGCRACNCDHTGGNCDPENGKCVCPPQTEGDTCNRCKTGYWGHNLTTGCKPCSCSATGSFTHQCDLLSGQCLCKDGFSGRSCDQCASGYHSYPSCSACGCDIAGTNEKFCNTTLNICECRHTGQCVCKLGVSGQHCEECVFGWFGLSAENPDGCSPCFCSGLSQNCEEQGGLTRVPYTIFPTFLKFYQQRDEMLLDARQLNASGLSGPLYWRLPALFEGLLSYGGLLSYIITFYAEDGSGLSNQEPQVLMRGGTLEKHIIYTDMVAPRNRIRTQHNIRLTEVQQQRIMKTKCFRIKCDMSHNDFMSVLSNIQYIIIKASYGTELLQSRISNITMETAVKAESGDSTEKARLIESCLCPPGYTGLSCQDCAAGYFRQPQSELSLQSQKLMLVRPCIQCRCNNQSEICDPETGDCQNCQHHTSGQHCELCAPGYYMNISGCSLCACPLQDNSFSPTCATEGVVGDFRCTSCQTGYEGRHCERCAVGYYGNPSFPGGGCLQCGCSGWGSLHPKCDELTGYCECKAGVRGQLCDRCDERHVLQWRECVCEYRQNTHVRCCIL</sequence>
<dbReference type="Ensembl" id="ENSKMAT00000030063.1">
    <property type="protein sequence ID" value="ENSKMAP00000029695.1"/>
    <property type="gene ID" value="ENSKMAG00000021970.1"/>
</dbReference>
<feature type="disulfide bond" evidence="10">
    <location>
        <begin position="136"/>
        <end position="145"/>
    </location>
</feature>
<feature type="disulfide bond" evidence="10">
    <location>
        <begin position="148"/>
        <end position="162"/>
    </location>
</feature>
<evidence type="ECO:0000256" key="7">
    <source>
        <dbReference type="ARBA" id="ARBA00023157"/>
    </source>
</evidence>
<accession>A0A3Q3BIM3</accession>
<feature type="disulfide bond" evidence="10">
    <location>
        <begin position="234"/>
        <end position="243"/>
    </location>
</feature>
<dbReference type="PANTHER" id="PTHR10574">
    <property type="entry name" value="NETRIN/LAMININ-RELATED"/>
    <property type="match status" value="1"/>
</dbReference>
<dbReference type="Gene3D" id="2.10.25.10">
    <property type="entry name" value="Laminin"/>
    <property type="match status" value="12"/>
</dbReference>
<feature type="domain" description="Laminin EGF-like" evidence="11">
    <location>
        <begin position="754"/>
        <end position="800"/>
    </location>
</feature>
<feature type="disulfide bond" evidence="10">
    <location>
        <begin position="382"/>
        <end position="391"/>
    </location>
</feature>
<dbReference type="PRINTS" id="PR00011">
    <property type="entry name" value="EGFLAMININ"/>
</dbReference>
<evidence type="ECO:0000259" key="12">
    <source>
        <dbReference type="PROSITE" id="PS51115"/>
    </source>
</evidence>
<comment type="caution">
    <text evidence="10">Lacks conserved residue(s) required for the propagation of feature annotation.</text>
</comment>
<feature type="domain" description="Laminin EGF-like" evidence="11">
    <location>
        <begin position="214"/>
        <end position="260"/>
    </location>
</feature>
<keyword evidence="5" id="KW-0677">Repeat</keyword>
<organism evidence="13 14">
    <name type="scientific">Kryptolebias marmoratus</name>
    <name type="common">Mangrove killifish</name>
    <name type="synonym">Rivulus marmoratus</name>
    <dbReference type="NCBI Taxonomy" id="37003"/>
    <lineage>
        <taxon>Eukaryota</taxon>
        <taxon>Metazoa</taxon>
        <taxon>Chordata</taxon>
        <taxon>Craniata</taxon>
        <taxon>Vertebrata</taxon>
        <taxon>Euteleostomi</taxon>
        <taxon>Actinopterygii</taxon>
        <taxon>Neopterygii</taxon>
        <taxon>Teleostei</taxon>
        <taxon>Neoteleostei</taxon>
        <taxon>Acanthomorphata</taxon>
        <taxon>Ovalentaria</taxon>
        <taxon>Atherinomorphae</taxon>
        <taxon>Cyprinodontiformes</taxon>
        <taxon>Rivulidae</taxon>
        <taxon>Kryptolebias</taxon>
    </lineage>
</organism>
<feature type="disulfide bond" evidence="10">
    <location>
        <begin position="754"/>
        <end position="766"/>
    </location>
</feature>
<dbReference type="PROSITE" id="PS51115">
    <property type="entry name" value="LAMININ_IVA"/>
    <property type="match status" value="1"/>
</dbReference>
<feature type="domain" description="Laminin EGF-like" evidence="11">
    <location>
        <begin position="5"/>
        <end position="53"/>
    </location>
</feature>
<dbReference type="SUPFAM" id="SSF57196">
    <property type="entry name" value="EGF/Laminin"/>
    <property type="match status" value="10"/>
</dbReference>
<feature type="disulfide bond" evidence="10">
    <location>
        <begin position="756"/>
        <end position="773"/>
    </location>
</feature>
<evidence type="ECO:0000256" key="5">
    <source>
        <dbReference type="ARBA" id="ARBA00022737"/>
    </source>
</evidence>
<dbReference type="GO" id="GO:0005576">
    <property type="term" value="C:extracellular region"/>
    <property type="evidence" value="ECO:0007669"/>
    <property type="project" value="UniProtKB-ARBA"/>
</dbReference>
<feature type="domain" description="Laminin IV type A" evidence="12">
    <location>
        <begin position="393"/>
        <end position="609"/>
    </location>
</feature>
<dbReference type="SMART" id="SM00281">
    <property type="entry name" value="LamB"/>
    <property type="match status" value="1"/>
</dbReference>
<dbReference type="InterPro" id="IPR002049">
    <property type="entry name" value="LE_dom"/>
</dbReference>
<feature type="disulfide bond" evidence="10">
    <location>
        <begin position="671"/>
        <end position="680"/>
    </location>
</feature>
<feature type="domain" description="Laminin EGF-like" evidence="11">
    <location>
        <begin position="307"/>
        <end position="352"/>
    </location>
</feature>
<evidence type="ECO:0000256" key="4">
    <source>
        <dbReference type="ARBA" id="ARBA00022729"/>
    </source>
</evidence>
<dbReference type="InterPro" id="IPR056863">
    <property type="entry name" value="LMN_ATRN_NET-like_EGF"/>
</dbReference>
<keyword evidence="8" id="KW-0325">Glycoprotein</keyword>
<keyword evidence="7 10" id="KW-1015">Disulfide bond</keyword>
<dbReference type="InterPro" id="IPR000034">
    <property type="entry name" value="Laminin_IV"/>
</dbReference>
<feature type="disulfide bond" evidence="10">
    <location>
        <begin position="353"/>
        <end position="365"/>
    </location>
</feature>
<evidence type="ECO:0000256" key="6">
    <source>
        <dbReference type="ARBA" id="ARBA00022869"/>
    </source>
</evidence>
<dbReference type="FunFam" id="2.10.25.10:FF:000188">
    <property type="entry name" value="Laminin subunit gamma 2"/>
    <property type="match status" value="2"/>
</dbReference>
<dbReference type="GO" id="GO:0043010">
    <property type="term" value="P:camera-type eye development"/>
    <property type="evidence" value="ECO:0007669"/>
    <property type="project" value="TreeGrafter"/>
</dbReference>